<feature type="coiled-coil region" evidence="1">
    <location>
        <begin position="352"/>
        <end position="414"/>
    </location>
</feature>
<sequence length="497" mass="57608">MELDRRSTDWSFKLEGYEAEERKLRERVRELAEQNVSLQRELSSFKEKETERRFSEEQIKDLTARMDMARVENQDLRQQMFELQEKYKAAEEDIDCIKRNIEEKEEECKDLHRSITRLLRTCSEQEKTIDGLRGVGELIQQKQPRENSDKLVKQLQMEQIRLTGVEQALRREVDSYKREVDALRHENINLLNRLKGCGKEGGSLMFKLDQELLTCLNCLQKQASPLLDDSIHLCSQLLEFSKGRAQNVDMKDRIEVKRNCLAGQFIIESEMKIQGFRRGTESMVRSLEVISSVLHEKSHFVASDPQSPIQEGKESCHVNGQRLHDVTRSKLKAEMLLTSLLREKLYAKDLQVEQLEAELATAVRGNDILRCEIQNAVDTASCLSHKMKDLELQVIKKDEKINQLQSDLQECTKELSIATGILPKVAEERDLMWEKVKQYSETNMLLSSEVNVLKKKIEVLDEDILLKEGQITILKDTLGKPFELLASPDCTNEFHIE</sequence>
<comment type="caution">
    <text evidence="3">The sequence shown here is derived from an EMBL/GenBank/DDBJ whole genome shotgun (WGS) entry which is preliminary data.</text>
</comment>
<evidence type="ECO:0000313" key="4">
    <source>
        <dbReference type="Proteomes" id="UP001279734"/>
    </source>
</evidence>
<keyword evidence="4" id="KW-1185">Reference proteome</keyword>
<feature type="coiled-coil region" evidence="1">
    <location>
        <begin position="166"/>
        <end position="193"/>
    </location>
</feature>
<accession>A0AAD3XR83</accession>
<reference evidence="3" key="1">
    <citation type="submission" date="2023-05" db="EMBL/GenBank/DDBJ databases">
        <title>Nepenthes gracilis genome sequencing.</title>
        <authorList>
            <person name="Fukushima K."/>
        </authorList>
    </citation>
    <scope>NUCLEOTIDE SEQUENCE</scope>
    <source>
        <strain evidence="3">SING2019-196</strain>
    </source>
</reference>
<dbReference type="PANTHER" id="PTHR47491:SF5">
    <property type="entry name" value="CAP-GLY DOMAIN LINKER"/>
    <property type="match status" value="1"/>
</dbReference>
<feature type="coiled-coil region" evidence="1">
    <location>
        <begin position="14"/>
        <end position="121"/>
    </location>
</feature>
<evidence type="ECO:0000259" key="2">
    <source>
        <dbReference type="Pfam" id="PF24670"/>
    </source>
</evidence>
<keyword evidence="1" id="KW-0175">Coiled coil</keyword>
<dbReference type="InterPro" id="IPR056070">
    <property type="entry name" value="DUF7653"/>
</dbReference>
<dbReference type="AlphaFoldDB" id="A0AAD3XR83"/>
<dbReference type="PANTHER" id="PTHR47491">
    <property type="entry name" value="CAP-GLY DOMAIN LINKER"/>
    <property type="match status" value="1"/>
</dbReference>
<proteinExistence type="predicted"/>
<organism evidence="3 4">
    <name type="scientific">Nepenthes gracilis</name>
    <name type="common">Slender pitcher plant</name>
    <dbReference type="NCBI Taxonomy" id="150966"/>
    <lineage>
        <taxon>Eukaryota</taxon>
        <taxon>Viridiplantae</taxon>
        <taxon>Streptophyta</taxon>
        <taxon>Embryophyta</taxon>
        <taxon>Tracheophyta</taxon>
        <taxon>Spermatophyta</taxon>
        <taxon>Magnoliopsida</taxon>
        <taxon>eudicotyledons</taxon>
        <taxon>Gunneridae</taxon>
        <taxon>Pentapetalae</taxon>
        <taxon>Caryophyllales</taxon>
        <taxon>Nepenthaceae</taxon>
        <taxon>Nepenthes</taxon>
    </lineage>
</organism>
<evidence type="ECO:0000256" key="1">
    <source>
        <dbReference type="SAM" id="Coils"/>
    </source>
</evidence>
<dbReference type="Pfam" id="PF24670">
    <property type="entry name" value="DUF7653"/>
    <property type="match status" value="1"/>
</dbReference>
<feature type="domain" description="DUF7653" evidence="2">
    <location>
        <begin position="167"/>
        <end position="298"/>
    </location>
</feature>
<dbReference type="Proteomes" id="UP001279734">
    <property type="component" value="Unassembled WGS sequence"/>
</dbReference>
<protein>
    <recommendedName>
        <fullName evidence="2">DUF7653 domain-containing protein</fullName>
    </recommendedName>
</protein>
<name>A0AAD3XR83_NEPGR</name>
<dbReference type="EMBL" id="BSYO01000012">
    <property type="protein sequence ID" value="GMH13335.1"/>
    <property type="molecule type" value="Genomic_DNA"/>
</dbReference>
<evidence type="ECO:0000313" key="3">
    <source>
        <dbReference type="EMBL" id="GMH13335.1"/>
    </source>
</evidence>
<gene>
    <name evidence="3" type="ORF">Nepgr_015176</name>
</gene>